<evidence type="ECO:0000313" key="2">
    <source>
        <dbReference type="EMBL" id="SBV25803.1"/>
    </source>
</evidence>
<dbReference type="AlphaFoldDB" id="A0A1C3MZN6"/>
<dbReference type="EMBL" id="LT598496">
    <property type="protein sequence ID" value="SBV25803.1"/>
    <property type="molecule type" value="Genomic_DNA"/>
</dbReference>
<reference evidence="3" key="1">
    <citation type="submission" date="2016-06" db="EMBL/GenBank/DDBJ databases">
        <authorList>
            <person name="Varghese N."/>
        </authorList>
    </citation>
    <scope>NUCLEOTIDE SEQUENCE [LARGE SCALE GENOMIC DNA]</scope>
    <source>
        <strain evidence="3">DSM 45344</strain>
    </source>
</reference>
<proteinExistence type="predicted"/>
<dbReference type="Proteomes" id="UP000199393">
    <property type="component" value="Chromosome I"/>
</dbReference>
<keyword evidence="3" id="KW-1185">Reference proteome</keyword>
<gene>
    <name evidence="2" type="ORF">GA0070620_1284</name>
</gene>
<accession>A0A1C3MZN6</accession>
<dbReference type="PATRIC" id="fig|307121.4.peg.1318"/>
<evidence type="ECO:0000256" key="1">
    <source>
        <dbReference type="SAM" id="MobiDB-lite"/>
    </source>
</evidence>
<sequence length="79" mass="9445">MATMTKEQMSPVKDKNYDLIKTLQMSLEHVYRMQTYIDDAEQRGDSELADWFRKIQDNNRKAGDQGKQMLMARMQQEKR</sequence>
<dbReference type="STRING" id="307121.GA0070620_1284"/>
<protein>
    <submittedName>
        <fullName evidence="2">Uncharacterized protein</fullName>
    </submittedName>
</protein>
<name>A0A1C3MZN6_9ACTN</name>
<feature type="region of interest" description="Disordered" evidence="1">
    <location>
        <begin position="58"/>
        <end position="79"/>
    </location>
</feature>
<evidence type="ECO:0000313" key="3">
    <source>
        <dbReference type="Proteomes" id="UP000199393"/>
    </source>
</evidence>
<organism evidence="2 3">
    <name type="scientific">Micromonospora krabiensis</name>
    <dbReference type="NCBI Taxonomy" id="307121"/>
    <lineage>
        <taxon>Bacteria</taxon>
        <taxon>Bacillati</taxon>
        <taxon>Actinomycetota</taxon>
        <taxon>Actinomycetes</taxon>
        <taxon>Micromonosporales</taxon>
        <taxon>Micromonosporaceae</taxon>
        <taxon>Micromonospora</taxon>
    </lineage>
</organism>